<feature type="domain" description="AMP-binding enzyme C-terminal" evidence="10">
    <location>
        <begin position="498"/>
        <end position="571"/>
    </location>
</feature>
<evidence type="ECO:0000256" key="8">
    <source>
        <dbReference type="SAM" id="MobiDB-lite"/>
    </source>
</evidence>
<dbReference type="Gene3D" id="3.40.50.12780">
    <property type="entry name" value="N-terminal domain of ligase-like"/>
    <property type="match status" value="1"/>
</dbReference>
<evidence type="ECO:0000313" key="12">
    <source>
        <dbReference type="Proteomes" id="UP001252270"/>
    </source>
</evidence>
<dbReference type="SUPFAM" id="SSF56801">
    <property type="entry name" value="Acetyl-CoA synthetase-like"/>
    <property type="match status" value="1"/>
</dbReference>
<evidence type="ECO:0000256" key="5">
    <source>
        <dbReference type="ARBA" id="ARBA00026121"/>
    </source>
</evidence>
<comment type="caution">
    <text evidence="11">The sequence shown here is derived from an EMBL/GenBank/DDBJ whole genome shotgun (WGS) entry which is preliminary data.</text>
</comment>
<dbReference type="Pfam" id="PF00501">
    <property type="entry name" value="AMP-binding"/>
    <property type="match status" value="1"/>
</dbReference>
<evidence type="ECO:0000256" key="7">
    <source>
        <dbReference type="ARBA" id="ARBA00042773"/>
    </source>
</evidence>
<proteinExistence type="predicted"/>
<sequence>MEPPQDATSHAQGPRPRGRRPGVDNQDGAIPAELPPPAHPNLAALISESAERFADRRAFTSCMPNGMNGALSYAQIDEASDAFALYLREGLGLAPGSRVAVQLPNCLSYPVVVFGILKAGCVLVNTNPLYAAGEMIHQFRDSGAEALVIVDMFVDKLPEVLPHTAIRHVVMTSLAQFFPPVVRQVVQAVLRYWNRVIPSCPVKATPLGEALAEGRRLGQAQGTSVPDYWRDLGPESLAALQYTGGTTGIAKGAMLSHGNLLANVAQIEAMAGSHIADGEECVLTALPLYHIFAFSVNLLAFFKHGAHNVLVPNPRPIQNLQRAIENYPVSWISGVNTLFNALLNEEWFTLYPPRKLRAAAAGGTALHAAVAERWEAITGTPLVEGYGLTESSPVISFNPLVGTRKPGSIGIPVPGTEVRLVDDAGAPVAQGEPGELTARGPQVMQGYWQQPEATAEALRDGWLHTGDVAAMDADGYLRIVDRKKDLILVSGFNVYPNEVEDCIALLDAVHEVGVIGVPDPDTGEAVRAYIVTRGELDRDAVKAHCRQQLARYKVPKQIAFVDELPKSPIGKVLRKDLRAQYLKDHPHAATEGSPSC</sequence>
<keyword evidence="12" id="KW-1185">Reference proteome</keyword>
<evidence type="ECO:0000256" key="1">
    <source>
        <dbReference type="ARBA" id="ARBA00004170"/>
    </source>
</evidence>
<dbReference type="RefSeq" id="WP_309636145.1">
    <property type="nucleotide sequence ID" value="NZ_JARWAL010000004.1"/>
</dbReference>
<dbReference type="PROSITE" id="PS00455">
    <property type="entry name" value="AMP_BINDING"/>
    <property type="match status" value="1"/>
</dbReference>
<feature type="region of interest" description="Disordered" evidence="8">
    <location>
        <begin position="1"/>
        <end position="36"/>
    </location>
</feature>
<gene>
    <name evidence="11" type="ORF">QC820_05915</name>
</gene>
<evidence type="ECO:0000256" key="3">
    <source>
        <dbReference type="ARBA" id="ARBA00022598"/>
    </source>
</evidence>
<dbReference type="Proteomes" id="UP001252270">
    <property type="component" value="Unassembled WGS sequence"/>
</dbReference>
<keyword evidence="3" id="KW-0436">Ligase</keyword>
<keyword evidence="4" id="KW-0472">Membrane</keyword>
<dbReference type="InterPro" id="IPR000873">
    <property type="entry name" value="AMP-dep_synth/lig_dom"/>
</dbReference>
<reference evidence="11 12" key="1">
    <citation type="submission" date="2023-04" db="EMBL/GenBank/DDBJ databases">
        <title>A long-awaited taxogenomic arrangement of the family Halomonadaceae.</title>
        <authorList>
            <person name="De La Haba R."/>
            <person name="Chuvochina M."/>
            <person name="Wittouck S."/>
            <person name="Arahal D.R."/>
            <person name="Sanchez-Porro C."/>
            <person name="Hugenholtz P."/>
            <person name="Ventosa A."/>
        </authorList>
    </citation>
    <scope>NUCLEOTIDE SEQUENCE [LARGE SCALE GENOMIC DNA]</scope>
    <source>
        <strain evidence="11 12">DSM 17332</strain>
    </source>
</reference>
<evidence type="ECO:0000256" key="4">
    <source>
        <dbReference type="ARBA" id="ARBA00023136"/>
    </source>
</evidence>
<dbReference type="Gene3D" id="3.30.300.30">
    <property type="match status" value="1"/>
</dbReference>
<dbReference type="EMBL" id="JARWAL010000004">
    <property type="protein sequence ID" value="MDR5892346.1"/>
    <property type="molecule type" value="Genomic_DNA"/>
</dbReference>
<feature type="compositionally biased region" description="Polar residues" evidence="8">
    <location>
        <begin position="1"/>
        <end position="11"/>
    </location>
</feature>
<dbReference type="InterPro" id="IPR020845">
    <property type="entry name" value="AMP-binding_CS"/>
</dbReference>
<accession>A0ABU1GJZ8</accession>
<name>A0ABU1GJZ8_9GAMM</name>
<dbReference type="CDD" id="cd05936">
    <property type="entry name" value="FC-FACS_FadD_like"/>
    <property type="match status" value="1"/>
</dbReference>
<comment type="pathway">
    <text evidence="2">Lipid metabolism; fatty acid beta-oxidation.</text>
</comment>
<dbReference type="EC" id="6.2.1.3" evidence="5"/>
<dbReference type="InterPro" id="IPR042099">
    <property type="entry name" value="ANL_N_sf"/>
</dbReference>
<evidence type="ECO:0000313" key="11">
    <source>
        <dbReference type="EMBL" id="MDR5892346.1"/>
    </source>
</evidence>
<protein>
    <recommendedName>
        <fullName evidence="6">Long-chain-fatty-acid--CoA ligase</fullName>
        <ecNumber evidence="5">6.2.1.3</ecNumber>
    </recommendedName>
    <alternativeName>
        <fullName evidence="7">Long-chain acyl-CoA synthetase</fullName>
    </alternativeName>
</protein>
<evidence type="ECO:0000256" key="2">
    <source>
        <dbReference type="ARBA" id="ARBA00005005"/>
    </source>
</evidence>
<feature type="domain" description="AMP-dependent synthetase/ligase" evidence="9">
    <location>
        <begin position="48"/>
        <end position="448"/>
    </location>
</feature>
<evidence type="ECO:0000259" key="10">
    <source>
        <dbReference type="Pfam" id="PF13193"/>
    </source>
</evidence>
<comment type="subcellular location">
    <subcellularLocation>
        <location evidence="1">Membrane</location>
        <topology evidence="1">Peripheral membrane protein</topology>
    </subcellularLocation>
</comment>
<dbReference type="InterPro" id="IPR025110">
    <property type="entry name" value="AMP-bd_C"/>
</dbReference>
<dbReference type="InterPro" id="IPR050237">
    <property type="entry name" value="ATP-dep_AMP-bd_enzyme"/>
</dbReference>
<dbReference type="PANTHER" id="PTHR43767:SF8">
    <property type="entry name" value="LONG-CHAIN-FATTY-ACID--COA LIGASE"/>
    <property type="match status" value="1"/>
</dbReference>
<dbReference type="PANTHER" id="PTHR43767">
    <property type="entry name" value="LONG-CHAIN-FATTY-ACID--COA LIGASE"/>
    <property type="match status" value="1"/>
</dbReference>
<organism evidence="11 12">
    <name type="scientific">Halomonas mongoliensis</name>
    <dbReference type="NCBI Taxonomy" id="321265"/>
    <lineage>
        <taxon>Bacteria</taxon>
        <taxon>Pseudomonadati</taxon>
        <taxon>Pseudomonadota</taxon>
        <taxon>Gammaproteobacteria</taxon>
        <taxon>Oceanospirillales</taxon>
        <taxon>Halomonadaceae</taxon>
        <taxon>Halomonas</taxon>
    </lineage>
</organism>
<dbReference type="InterPro" id="IPR045851">
    <property type="entry name" value="AMP-bd_C_sf"/>
</dbReference>
<evidence type="ECO:0000259" key="9">
    <source>
        <dbReference type="Pfam" id="PF00501"/>
    </source>
</evidence>
<dbReference type="Pfam" id="PF13193">
    <property type="entry name" value="AMP-binding_C"/>
    <property type="match status" value="1"/>
</dbReference>
<evidence type="ECO:0000256" key="6">
    <source>
        <dbReference type="ARBA" id="ARBA00039545"/>
    </source>
</evidence>